<comment type="caution">
    <text evidence="1">The sequence shown here is derived from an EMBL/GenBank/DDBJ whole genome shotgun (WGS) entry which is preliminary data.</text>
</comment>
<sequence>MELAKIEQLLDAYFEGETNLKDEKILRDYFLNENVPTHLLQYKPIFVGIEAAHKERFQQEINLPKPETAAFTNLKYIAVAILVLSFLVGGVYFSQSNELTPEEKEALAAFEESKKAMLLLSQNLNKGAERLTLVNQFGNAKDKVFE</sequence>
<dbReference type="RefSeq" id="WP_237608196.1">
    <property type="nucleotide sequence ID" value="NZ_JAIRBB010000005.1"/>
</dbReference>
<organism evidence="1 2">
    <name type="scientific">Aequorivita xiaoshiensis</name>
    <dbReference type="NCBI Taxonomy" id="2874476"/>
    <lineage>
        <taxon>Bacteria</taxon>
        <taxon>Pseudomonadati</taxon>
        <taxon>Bacteroidota</taxon>
        <taxon>Flavobacteriia</taxon>
        <taxon>Flavobacteriales</taxon>
        <taxon>Flavobacteriaceae</taxon>
        <taxon>Aequorivita</taxon>
    </lineage>
</organism>
<evidence type="ECO:0000313" key="2">
    <source>
        <dbReference type="Proteomes" id="UP001139462"/>
    </source>
</evidence>
<dbReference type="Proteomes" id="UP001139462">
    <property type="component" value="Unassembled WGS sequence"/>
</dbReference>
<evidence type="ECO:0000313" key="1">
    <source>
        <dbReference type="EMBL" id="MCG2431044.1"/>
    </source>
</evidence>
<dbReference type="EMBL" id="JAIRBB010000005">
    <property type="protein sequence ID" value="MCG2431044.1"/>
    <property type="molecule type" value="Genomic_DNA"/>
</dbReference>
<proteinExistence type="predicted"/>
<keyword evidence="2" id="KW-1185">Reference proteome</keyword>
<protein>
    <submittedName>
        <fullName evidence="1">Uncharacterized protein</fullName>
    </submittedName>
</protein>
<name>A0A9X1R2E7_9FLAO</name>
<accession>A0A9X1R2E7</accession>
<dbReference type="AlphaFoldDB" id="A0A9X1R2E7"/>
<reference evidence="1" key="1">
    <citation type="submission" date="2021-09" db="EMBL/GenBank/DDBJ databases">
        <title>Genome of Aequorivita sp. strain F64183.</title>
        <authorList>
            <person name="Wang Y."/>
        </authorList>
    </citation>
    <scope>NUCLEOTIDE SEQUENCE</scope>
    <source>
        <strain evidence="1">F64183</strain>
    </source>
</reference>
<gene>
    <name evidence="1" type="ORF">K8344_07925</name>
</gene>